<dbReference type="NCBIfam" id="TIGR00254">
    <property type="entry name" value="GGDEF"/>
    <property type="match status" value="1"/>
</dbReference>
<dbReference type="Gene3D" id="3.40.50.2300">
    <property type="match status" value="2"/>
</dbReference>
<comment type="cofactor">
    <cofactor evidence="1">
        <name>Mg(2+)</name>
        <dbReference type="ChEBI" id="CHEBI:18420"/>
    </cofactor>
</comment>
<dbReference type="Proteomes" id="UP000515838">
    <property type="component" value="Chromosome"/>
</dbReference>
<dbReference type="InterPro" id="IPR029787">
    <property type="entry name" value="Nucleotide_cyclase"/>
</dbReference>
<dbReference type="SMART" id="SM00267">
    <property type="entry name" value="GGDEF"/>
    <property type="match status" value="1"/>
</dbReference>
<dbReference type="PANTHER" id="PTHR45138">
    <property type="entry name" value="REGULATORY COMPONENTS OF SENSORY TRANSDUCTION SYSTEM"/>
    <property type="match status" value="1"/>
</dbReference>
<dbReference type="Pfam" id="PF00072">
    <property type="entry name" value="Response_reg"/>
    <property type="match status" value="1"/>
</dbReference>
<protein>
    <recommendedName>
        <fullName evidence="2">diguanylate cyclase</fullName>
        <ecNumber evidence="2">2.7.7.65</ecNumber>
    </recommendedName>
</protein>
<dbReference type="EMBL" id="CP060731">
    <property type="protein sequence ID" value="QNN76296.1"/>
    <property type="molecule type" value="Genomic_DNA"/>
</dbReference>
<dbReference type="InterPro" id="IPR011006">
    <property type="entry name" value="CheY-like_superfamily"/>
</dbReference>
<evidence type="ECO:0000259" key="6">
    <source>
        <dbReference type="PROSITE" id="PS50887"/>
    </source>
</evidence>
<dbReference type="PANTHER" id="PTHR45138:SF9">
    <property type="entry name" value="DIGUANYLATE CYCLASE DGCM-RELATED"/>
    <property type="match status" value="1"/>
</dbReference>
<feature type="domain" description="Response regulatory" evidence="5">
    <location>
        <begin position="20"/>
        <end position="134"/>
    </location>
</feature>
<evidence type="ECO:0000313" key="7">
    <source>
        <dbReference type="EMBL" id="QNN76296.1"/>
    </source>
</evidence>
<dbReference type="AlphaFoldDB" id="A0A7G9T871"/>
<gene>
    <name evidence="7" type="ORF">IAE60_09945</name>
</gene>
<proteinExistence type="predicted"/>
<dbReference type="PROSITE" id="PS50110">
    <property type="entry name" value="RESPONSE_REGULATORY"/>
    <property type="match status" value="2"/>
</dbReference>
<dbReference type="SUPFAM" id="SSF52172">
    <property type="entry name" value="CheY-like"/>
    <property type="match status" value="2"/>
</dbReference>
<dbReference type="GO" id="GO:0000160">
    <property type="term" value="P:phosphorelay signal transduction system"/>
    <property type="evidence" value="ECO:0007669"/>
    <property type="project" value="InterPro"/>
</dbReference>
<evidence type="ECO:0000259" key="5">
    <source>
        <dbReference type="PROSITE" id="PS50110"/>
    </source>
</evidence>
<keyword evidence="4" id="KW-0597">Phosphoprotein</keyword>
<dbReference type="GO" id="GO:0005886">
    <property type="term" value="C:plasma membrane"/>
    <property type="evidence" value="ECO:0007669"/>
    <property type="project" value="TreeGrafter"/>
</dbReference>
<name>A0A7G9T871_PSEMX</name>
<dbReference type="EC" id="2.7.7.65" evidence="2"/>
<evidence type="ECO:0000256" key="4">
    <source>
        <dbReference type="PROSITE-ProRule" id="PRU00169"/>
    </source>
</evidence>
<sequence>MPTPLRASPTSTAPSLLPQRILVVDNSRTHARLIGEAIEQKLNLPVLYAATLAEARTALERHLDWFMVVTSLVLADGSHDEVVEFFLSRQLPTVVVSGVYDDGLREQVLRRQVVDYVLKNTPGSIDYLVWLVQRLERNRRIAALVVDDSRSARQHAAALLSMYGFRVIEAADGEAGLAMLDANPDIRLAIVDQEMPGMKGHEFTRRLRARHARDHLAIIGISGTTDGSLVPRFLKSGANDFLHKPFSREEFFCRVSQNIDQLELIGTLQDLATRDFLTGLPNRRHFLAECHALLPNTLGRQQSVTAAIIDIDHFKHINDTYGHEAGDVALKAVAQAIARHSGTQDLVARFGGEEFCALVPYLGESESVEYFESLRAQIEALEVDVGGQTLRMTVSIGVFRTRFPGQTLNHLLSEADRRLYLAKAGGRNRVVSSG</sequence>
<evidence type="ECO:0000256" key="1">
    <source>
        <dbReference type="ARBA" id="ARBA00001946"/>
    </source>
</evidence>
<dbReference type="GO" id="GO:1902201">
    <property type="term" value="P:negative regulation of bacterial-type flagellum-dependent cell motility"/>
    <property type="evidence" value="ECO:0007669"/>
    <property type="project" value="TreeGrafter"/>
</dbReference>
<feature type="domain" description="Response regulatory" evidence="5">
    <location>
        <begin position="142"/>
        <end position="259"/>
    </location>
</feature>
<dbReference type="CDD" id="cd01949">
    <property type="entry name" value="GGDEF"/>
    <property type="match status" value="1"/>
</dbReference>
<feature type="modified residue" description="4-aspartylphosphate" evidence="4">
    <location>
        <position position="192"/>
    </location>
</feature>
<dbReference type="InterPro" id="IPR043128">
    <property type="entry name" value="Rev_trsase/Diguanyl_cyclase"/>
</dbReference>
<dbReference type="SMART" id="SM00448">
    <property type="entry name" value="REC"/>
    <property type="match status" value="2"/>
</dbReference>
<evidence type="ECO:0000313" key="8">
    <source>
        <dbReference type="Proteomes" id="UP000515838"/>
    </source>
</evidence>
<evidence type="ECO:0000256" key="3">
    <source>
        <dbReference type="ARBA" id="ARBA00034247"/>
    </source>
</evidence>
<feature type="domain" description="GGDEF" evidence="6">
    <location>
        <begin position="302"/>
        <end position="434"/>
    </location>
</feature>
<evidence type="ECO:0000256" key="2">
    <source>
        <dbReference type="ARBA" id="ARBA00012528"/>
    </source>
</evidence>
<dbReference type="PROSITE" id="PS50887">
    <property type="entry name" value="GGDEF"/>
    <property type="match status" value="1"/>
</dbReference>
<comment type="caution">
    <text evidence="4">Lacks conserved residue(s) required for the propagation of feature annotation.</text>
</comment>
<dbReference type="InterPro" id="IPR050469">
    <property type="entry name" value="Diguanylate_Cyclase"/>
</dbReference>
<dbReference type="GO" id="GO:0052621">
    <property type="term" value="F:diguanylate cyclase activity"/>
    <property type="evidence" value="ECO:0007669"/>
    <property type="project" value="UniProtKB-EC"/>
</dbReference>
<dbReference type="GeneID" id="81471290"/>
<dbReference type="SUPFAM" id="SSF55073">
    <property type="entry name" value="Nucleotide cyclase"/>
    <property type="match status" value="1"/>
</dbReference>
<reference evidence="7 8" key="1">
    <citation type="submission" date="2020-08" db="EMBL/GenBank/DDBJ databases">
        <title>Streptomycin Non-resistant strain, P. mexicana.</title>
        <authorList>
            <person name="Ganesh-Kumar S."/>
            <person name="Zhe T."/>
            <person name="Yu Z."/>
            <person name="Min Y."/>
        </authorList>
    </citation>
    <scope>NUCLEOTIDE SEQUENCE [LARGE SCALE GENOMIC DNA]</scope>
    <source>
        <strain evidence="7 8">GTZY2</strain>
    </source>
</reference>
<dbReference type="FunFam" id="3.30.70.270:FF:000001">
    <property type="entry name" value="Diguanylate cyclase domain protein"/>
    <property type="match status" value="1"/>
</dbReference>
<dbReference type="Pfam" id="PF00990">
    <property type="entry name" value="GGDEF"/>
    <property type="match status" value="1"/>
</dbReference>
<dbReference type="InterPro" id="IPR000160">
    <property type="entry name" value="GGDEF_dom"/>
</dbReference>
<dbReference type="RefSeq" id="WP_187572129.1">
    <property type="nucleotide sequence ID" value="NZ_CP060731.1"/>
</dbReference>
<accession>A0A7G9T871</accession>
<dbReference type="Gene3D" id="3.30.70.270">
    <property type="match status" value="1"/>
</dbReference>
<comment type="catalytic activity">
    <reaction evidence="3">
        <text>2 GTP = 3',3'-c-di-GMP + 2 diphosphate</text>
        <dbReference type="Rhea" id="RHEA:24898"/>
        <dbReference type="ChEBI" id="CHEBI:33019"/>
        <dbReference type="ChEBI" id="CHEBI:37565"/>
        <dbReference type="ChEBI" id="CHEBI:58805"/>
        <dbReference type="EC" id="2.7.7.65"/>
    </reaction>
</comment>
<dbReference type="InterPro" id="IPR001789">
    <property type="entry name" value="Sig_transdc_resp-reg_receiver"/>
</dbReference>
<dbReference type="GO" id="GO:0043709">
    <property type="term" value="P:cell adhesion involved in single-species biofilm formation"/>
    <property type="evidence" value="ECO:0007669"/>
    <property type="project" value="TreeGrafter"/>
</dbReference>
<organism evidence="7 8">
    <name type="scientific">Pseudoxanthomonas mexicana</name>
    <dbReference type="NCBI Taxonomy" id="128785"/>
    <lineage>
        <taxon>Bacteria</taxon>
        <taxon>Pseudomonadati</taxon>
        <taxon>Pseudomonadota</taxon>
        <taxon>Gammaproteobacteria</taxon>
        <taxon>Lysobacterales</taxon>
        <taxon>Lysobacteraceae</taxon>
        <taxon>Pseudoxanthomonas</taxon>
    </lineage>
</organism>